<dbReference type="Gene3D" id="3.10.180.10">
    <property type="entry name" value="2,3-Dihydroxybiphenyl 1,2-Dioxygenase, domain 1"/>
    <property type="match status" value="1"/>
</dbReference>
<dbReference type="Pfam" id="PF00903">
    <property type="entry name" value="Glyoxalase"/>
    <property type="match status" value="1"/>
</dbReference>
<dbReference type="RefSeq" id="WP_089612145.1">
    <property type="nucleotide sequence ID" value="NZ_CP022121.1"/>
</dbReference>
<comment type="caution">
    <text evidence="2">The sequence shown here is derived from an EMBL/GenBank/DDBJ whole genome shotgun (WGS) entry which is preliminary data.</text>
</comment>
<dbReference type="SUPFAM" id="SSF54593">
    <property type="entry name" value="Glyoxalase/Bleomycin resistance protein/Dihydroxybiphenyl dioxygenase"/>
    <property type="match status" value="1"/>
</dbReference>
<sequence length="147" mass="16557">MVGVEIDMVVTDSIKALALYESIFDVVPVEVTNYAQGMNEAVFTMYGTRFHLLDENPEYQLTAPKEGDAKPMWVNVLVADIKDTFGRAIDAGCSEVQPVTELADFGVSNAIFSDPFGYVWLLHQIHREVSFEERSRIFEEQMKAGKE</sequence>
<feature type="domain" description="Glyoxalase/fosfomycin resistance/dioxygenase" evidence="1">
    <location>
        <begin position="6"/>
        <end position="120"/>
    </location>
</feature>
<gene>
    <name evidence="2" type="ORF">NVS47_10880</name>
</gene>
<accession>A0ABT1Y7Z5</accession>
<reference evidence="2 3" key="1">
    <citation type="submission" date="2022-08" db="EMBL/GenBank/DDBJ databases">
        <title>Proteogenomics of the novel Dehalobacterium formicoaceticum strain EZ94 highlights a key role of methyltransferases during anaerobic dichloromethane degradation.</title>
        <authorList>
            <person name="Wasmund K."/>
        </authorList>
    </citation>
    <scope>NUCLEOTIDE SEQUENCE [LARGE SCALE GENOMIC DNA]</scope>
    <source>
        <strain evidence="2 3">EZ94</strain>
    </source>
</reference>
<evidence type="ECO:0000313" key="2">
    <source>
        <dbReference type="EMBL" id="MCR6546009.1"/>
    </source>
</evidence>
<protein>
    <submittedName>
        <fullName evidence="2">VOC family protein</fullName>
    </submittedName>
</protein>
<keyword evidence="3" id="KW-1185">Reference proteome</keyword>
<name>A0ABT1Y7Z5_9FIRM</name>
<proteinExistence type="predicted"/>
<organism evidence="2 3">
    <name type="scientific">Dehalobacterium formicoaceticum</name>
    <dbReference type="NCBI Taxonomy" id="51515"/>
    <lineage>
        <taxon>Bacteria</taxon>
        <taxon>Bacillati</taxon>
        <taxon>Bacillota</taxon>
        <taxon>Clostridia</taxon>
        <taxon>Eubacteriales</taxon>
        <taxon>Peptococcaceae</taxon>
        <taxon>Dehalobacterium</taxon>
    </lineage>
</organism>
<dbReference type="EMBL" id="JANPWE010000005">
    <property type="protein sequence ID" value="MCR6546009.1"/>
    <property type="molecule type" value="Genomic_DNA"/>
</dbReference>
<dbReference type="InterPro" id="IPR029068">
    <property type="entry name" value="Glyas_Bleomycin-R_OHBP_Dase"/>
</dbReference>
<dbReference type="Proteomes" id="UP001524944">
    <property type="component" value="Unassembled WGS sequence"/>
</dbReference>
<evidence type="ECO:0000313" key="3">
    <source>
        <dbReference type="Proteomes" id="UP001524944"/>
    </source>
</evidence>
<evidence type="ECO:0000259" key="1">
    <source>
        <dbReference type="Pfam" id="PF00903"/>
    </source>
</evidence>
<dbReference type="InterPro" id="IPR004360">
    <property type="entry name" value="Glyas_Fos-R_dOase_dom"/>
</dbReference>